<protein>
    <submittedName>
        <fullName evidence="1">Uncharacterized protein</fullName>
    </submittedName>
</protein>
<gene>
    <name evidence="1" type="ORF">H9736_07125</name>
</gene>
<reference evidence="1" key="1">
    <citation type="journal article" date="2021" name="PeerJ">
        <title>Extensive microbial diversity within the chicken gut microbiome revealed by metagenomics and culture.</title>
        <authorList>
            <person name="Gilroy R."/>
            <person name="Ravi A."/>
            <person name="Getino M."/>
            <person name="Pursley I."/>
            <person name="Horton D.L."/>
            <person name="Alikhan N.F."/>
            <person name="Baker D."/>
            <person name="Gharbi K."/>
            <person name="Hall N."/>
            <person name="Watson M."/>
            <person name="Adriaenssens E.M."/>
            <person name="Foster-Nyarko E."/>
            <person name="Jarju S."/>
            <person name="Secka A."/>
            <person name="Antonio M."/>
            <person name="Oren A."/>
            <person name="Chaudhuri R.R."/>
            <person name="La Ragione R."/>
            <person name="Hildebrand F."/>
            <person name="Pallen M.J."/>
        </authorList>
    </citation>
    <scope>NUCLEOTIDE SEQUENCE</scope>
    <source>
        <strain evidence="1">CHK188-5543</strain>
    </source>
</reference>
<name>A0A9D1WS08_9FIRM</name>
<evidence type="ECO:0000313" key="1">
    <source>
        <dbReference type="EMBL" id="HIX66006.1"/>
    </source>
</evidence>
<organism evidence="1 2">
    <name type="scientific">Candidatus Anaerotruncus excrementipullorum</name>
    <dbReference type="NCBI Taxonomy" id="2838465"/>
    <lineage>
        <taxon>Bacteria</taxon>
        <taxon>Bacillati</taxon>
        <taxon>Bacillota</taxon>
        <taxon>Clostridia</taxon>
        <taxon>Eubacteriales</taxon>
        <taxon>Oscillospiraceae</taxon>
        <taxon>Anaerotruncus</taxon>
    </lineage>
</organism>
<accession>A0A9D1WS08</accession>
<reference evidence="1" key="2">
    <citation type="submission" date="2021-04" db="EMBL/GenBank/DDBJ databases">
        <authorList>
            <person name="Gilroy R."/>
        </authorList>
    </citation>
    <scope>NUCLEOTIDE SEQUENCE</scope>
    <source>
        <strain evidence="1">CHK188-5543</strain>
    </source>
</reference>
<dbReference type="EMBL" id="DXES01000156">
    <property type="protein sequence ID" value="HIX66006.1"/>
    <property type="molecule type" value="Genomic_DNA"/>
</dbReference>
<dbReference type="AlphaFoldDB" id="A0A9D1WS08"/>
<proteinExistence type="predicted"/>
<evidence type="ECO:0000313" key="2">
    <source>
        <dbReference type="Proteomes" id="UP000886800"/>
    </source>
</evidence>
<dbReference type="Proteomes" id="UP000886800">
    <property type="component" value="Unassembled WGS sequence"/>
</dbReference>
<comment type="caution">
    <text evidence="1">The sequence shown here is derived from an EMBL/GenBank/DDBJ whole genome shotgun (WGS) entry which is preliminary data.</text>
</comment>
<sequence>MLALLAVLLGACWMLRPARLEGAVEQAVTQTRQAAQPPGADGGFQLLGVHWLEQEGGYLIAVDYAVHSAKGTAWDVEYYRWRRWGSSLERLESRSQRGLAQIQLQASLDSRIWTPGEDPENLAASFSWQENTPPTPANFAQN</sequence>